<name>A0ABU8NQC7_9SPHI</name>
<dbReference type="EMBL" id="JBBEUB010000006">
    <property type="protein sequence ID" value="MEJ2904445.1"/>
    <property type="molecule type" value="Genomic_DNA"/>
</dbReference>
<comment type="caution">
    <text evidence="1">The sequence shown here is derived from an EMBL/GenBank/DDBJ whole genome shotgun (WGS) entry which is preliminary data.</text>
</comment>
<dbReference type="SUPFAM" id="SSF48452">
    <property type="entry name" value="TPR-like"/>
    <property type="match status" value="1"/>
</dbReference>
<evidence type="ECO:0000313" key="2">
    <source>
        <dbReference type="Proteomes" id="UP001378956"/>
    </source>
</evidence>
<dbReference type="Gene3D" id="1.25.40.390">
    <property type="match status" value="1"/>
</dbReference>
<accession>A0ABU8NQC7</accession>
<keyword evidence="1" id="KW-0449">Lipoprotein</keyword>
<dbReference type="RefSeq" id="WP_288882033.1">
    <property type="nucleotide sequence ID" value="NZ_CBFGNQ010000007.1"/>
</dbReference>
<protein>
    <submittedName>
        <fullName evidence="1">SusD/RagB family nutrient-binding outer membrane lipoprotein</fullName>
    </submittedName>
</protein>
<dbReference type="PROSITE" id="PS51257">
    <property type="entry name" value="PROKAR_LIPOPROTEIN"/>
    <property type="match status" value="1"/>
</dbReference>
<gene>
    <name evidence="1" type="ORF">WAE58_18530</name>
</gene>
<reference evidence="1 2" key="1">
    <citation type="submission" date="2024-03" db="EMBL/GenBank/DDBJ databases">
        <title>Sequence of Lycoming College Course Isolates.</title>
        <authorList>
            <person name="Plotts O."/>
            <person name="Newman J."/>
        </authorList>
    </citation>
    <scope>NUCLEOTIDE SEQUENCE [LARGE SCALE GENOMIC DNA]</scope>
    <source>
        <strain evidence="1 2">CJB-3</strain>
    </source>
</reference>
<dbReference type="Pfam" id="PF12771">
    <property type="entry name" value="SusD-like_2"/>
    <property type="match status" value="1"/>
</dbReference>
<proteinExistence type="predicted"/>
<dbReference type="InterPro" id="IPR041662">
    <property type="entry name" value="SusD-like_2"/>
</dbReference>
<sequence length="521" mass="58163">MKNIIYKVFGGLLLLSTITLSSCDKDFEGINTDPINIINTIPEKLLAPSLVNTLSANMIRNRNFNNELMQVTVSISDGDATVMRYEFGRTWSDYLWNSWYIQINNFKDIYNLAGEPENLNPSYQGISLICQVWVFSMLTDTYGDVPYAQAGEGRNGIVEPAFDKQKDIYLDLFKKLEEANILLAKNTSIENLSDPVYNGNIDKWRKFGNSLYLRLLLRVSGKADVAPTSIAKIKEIVDTNAAKYPIMSNNNESAVLKWTGEAGVGAYVNPYVNGIRVQDFRTPAMCSFFINRLRDWQDPRVDISTYGDNSVCRLGINPTGSGMSGVPSGYSIGAGAVKRSYFYSSDQEVGGKAAGARSLQQSPLAGIIMNYAELQFILSEAALKGWVSGSAETYYNKGIANAINYWVPTFVADPSTAVFKKYVTEADIDWNAGLSEDEKMEQIHIQKYYALFLVDMQQWFEYRRTGHPVLPKGPGLKNGGVMPARMTYPVYVQSANPTNYQAAVAAQGQDEIFTNVWWQKP</sequence>
<organism evidence="1 2">
    <name type="scientific">Pedobacter panaciterrae</name>
    <dbReference type="NCBI Taxonomy" id="363849"/>
    <lineage>
        <taxon>Bacteria</taxon>
        <taxon>Pseudomonadati</taxon>
        <taxon>Bacteroidota</taxon>
        <taxon>Sphingobacteriia</taxon>
        <taxon>Sphingobacteriales</taxon>
        <taxon>Sphingobacteriaceae</taxon>
        <taxon>Pedobacter</taxon>
    </lineage>
</organism>
<dbReference type="Proteomes" id="UP001378956">
    <property type="component" value="Unassembled WGS sequence"/>
</dbReference>
<dbReference type="InterPro" id="IPR011990">
    <property type="entry name" value="TPR-like_helical_dom_sf"/>
</dbReference>
<keyword evidence="2" id="KW-1185">Reference proteome</keyword>
<evidence type="ECO:0000313" key="1">
    <source>
        <dbReference type="EMBL" id="MEJ2904445.1"/>
    </source>
</evidence>